<reference evidence="1" key="1">
    <citation type="journal article" date="2021" name="Mol. Ecol. Resour.">
        <title>Apolygus lucorum genome provides insights into omnivorousness and mesophyll feeding.</title>
        <authorList>
            <person name="Liu Y."/>
            <person name="Liu H."/>
            <person name="Wang H."/>
            <person name="Huang T."/>
            <person name="Liu B."/>
            <person name="Yang B."/>
            <person name="Yin L."/>
            <person name="Li B."/>
            <person name="Zhang Y."/>
            <person name="Zhang S."/>
            <person name="Jiang F."/>
            <person name="Zhang X."/>
            <person name="Ren Y."/>
            <person name="Wang B."/>
            <person name="Wang S."/>
            <person name="Lu Y."/>
            <person name="Wu K."/>
            <person name="Fan W."/>
            <person name="Wang G."/>
        </authorList>
    </citation>
    <scope>NUCLEOTIDE SEQUENCE</scope>
    <source>
        <strain evidence="1">12Hb</strain>
    </source>
</reference>
<sequence length="174" mass="20180">MDEDEERLWFRVRRAEGGNRAVILGDGDNVALHAVPRNEIPFIAETGGGDMTDQNNRRAWIQRRNNLRIRTTIVAAVTISLCAAVMSGMAIRRCFDRAAYKLEIYEAIDRGYISSQYIHVMNEGLYLIRHKRESDLLQRIRKLNEAYKELWENIREVMKTLSEKDKKAKPGEDL</sequence>
<gene>
    <name evidence="1" type="ORF">GE061_016429</name>
</gene>
<organism evidence="1 2">
    <name type="scientific">Apolygus lucorum</name>
    <name type="common">Small green plant bug</name>
    <name type="synonym">Lygocoris lucorum</name>
    <dbReference type="NCBI Taxonomy" id="248454"/>
    <lineage>
        <taxon>Eukaryota</taxon>
        <taxon>Metazoa</taxon>
        <taxon>Ecdysozoa</taxon>
        <taxon>Arthropoda</taxon>
        <taxon>Hexapoda</taxon>
        <taxon>Insecta</taxon>
        <taxon>Pterygota</taxon>
        <taxon>Neoptera</taxon>
        <taxon>Paraneoptera</taxon>
        <taxon>Hemiptera</taxon>
        <taxon>Heteroptera</taxon>
        <taxon>Panheteroptera</taxon>
        <taxon>Cimicomorpha</taxon>
        <taxon>Miridae</taxon>
        <taxon>Mirini</taxon>
        <taxon>Apolygus</taxon>
    </lineage>
</organism>
<dbReference type="EMBL" id="WIXP02000007">
    <property type="protein sequence ID" value="KAF6207980.1"/>
    <property type="molecule type" value="Genomic_DNA"/>
</dbReference>
<accession>A0A6A4K5I1</accession>
<dbReference type="Proteomes" id="UP000466442">
    <property type="component" value="Unassembled WGS sequence"/>
</dbReference>
<protein>
    <submittedName>
        <fullName evidence="1">Uncharacterized protein</fullName>
    </submittedName>
</protein>
<name>A0A6A4K5I1_APOLU</name>
<proteinExistence type="predicted"/>
<evidence type="ECO:0000313" key="2">
    <source>
        <dbReference type="Proteomes" id="UP000466442"/>
    </source>
</evidence>
<evidence type="ECO:0000313" key="1">
    <source>
        <dbReference type="EMBL" id="KAF6207980.1"/>
    </source>
</evidence>
<comment type="caution">
    <text evidence="1">The sequence shown here is derived from an EMBL/GenBank/DDBJ whole genome shotgun (WGS) entry which is preliminary data.</text>
</comment>
<keyword evidence="2" id="KW-1185">Reference proteome</keyword>
<dbReference type="AlphaFoldDB" id="A0A6A4K5I1"/>